<dbReference type="AlphaFoldDB" id="A0A1B8U563"/>
<name>A0A1B8U563_9FLAO</name>
<evidence type="ECO:0000313" key="2">
    <source>
        <dbReference type="EMBL" id="OBY66986.1"/>
    </source>
</evidence>
<accession>A0A1B8U563</accession>
<dbReference type="OrthoDB" id="1430466at2"/>
<dbReference type="Proteomes" id="UP000092612">
    <property type="component" value="Unassembled WGS sequence"/>
</dbReference>
<dbReference type="STRING" id="996801.BW723_15790"/>
<organism evidence="2 3">
    <name type="scientific">Polaribacter reichenbachii</name>
    <dbReference type="NCBI Taxonomy" id="996801"/>
    <lineage>
        <taxon>Bacteria</taxon>
        <taxon>Pseudomonadati</taxon>
        <taxon>Bacteroidota</taxon>
        <taxon>Flavobacteriia</taxon>
        <taxon>Flavobacteriales</taxon>
        <taxon>Flavobacteriaceae</taxon>
    </lineage>
</organism>
<dbReference type="KEGG" id="prn:BW723_15790"/>
<gene>
    <name evidence="2" type="ORF">LPB301_03995</name>
</gene>
<comment type="caution">
    <text evidence="2">The sequence shown here is derived from an EMBL/GenBank/DDBJ whole genome shotgun (WGS) entry which is preliminary data.</text>
</comment>
<dbReference type="RefSeq" id="WP_068357873.1">
    <property type="nucleotide sequence ID" value="NZ_CP019337.1"/>
</dbReference>
<keyword evidence="3" id="KW-1185">Reference proteome</keyword>
<reference evidence="3" key="1">
    <citation type="submission" date="2016-02" db="EMBL/GenBank/DDBJ databases">
        <title>Paenibacillus sp. LPB0068, isolated from Crassostrea gigas.</title>
        <authorList>
            <person name="Shin S.-K."/>
            <person name="Yi H."/>
        </authorList>
    </citation>
    <scope>NUCLEOTIDE SEQUENCE [LARGE SCALE GENOMIC DNA]</scope>
    <source>
        <strain evidence="3">KCTC 23969</strain>
    </source>
</reference>
<sequence>METFGNRINDLIQVNKSLLFLQGEMAQLTYLSFEQNIKWINNLEEGATIPISYPLGFKADNTAIMSTPRNYTKDELTEKYAHLGMNKLPIDAIFQLVTIMETLMNDILRTILIEYPSKIPSKKKVDIDCVLNASSLEQAKITIIDGILNEIAYKSPKDYASEFEKYTSVKLLENPVFHKYIELKATRDIHIHNGGTANEIYLIKSGVVARVKNGEFLPVDIQYFLMSYEQCLQLNEILEKELDKIWPSENFRKSETKKESTEKEEVVQKVIEESKTENKEETEKTA</sequence>
<protein>
    <submittedName>
        <fullName evidence="2">Uncharacterized protein</fullName>
    </submittedName>
</protein>
<feature type="region of interest" description="Disordered" evidence="1">
    <location>
        <begin position="252"/>
        <end position="286"/>
    </location>
</feature>
<evidence type="ECO:0000313" key="3">
    <source>
        <dbReference type="Proteomes" id="UP000092612"/>
    </source>
</evidence>
<dbReference type="EMBL" id="LSFL01000009">
    <property type="protein sequence ID" value="OBY66986.1"/>
    <property type="molecule type" value="Genomic_DNA"/>
</dbReference>
<evidence type="ECO:0000256" key="1">
    <source>
        <dbReference type="SAM" id="MobiDB-lite"/>
    </source>
</evidence>
<proteinExistence type="predicted"/>